<feature type="compositionally biased region" description="Basic and acidic residues" evidence="1">
    <location>
        <begin position="99"/>
        <end position="108"/>
    </location>
</feature>
<proteinExistence type="predicted"/>
<evidence type="ECO:0000313" key="2">
    <source>
        <dbReference type="EMBL" id="CAI9303075.1"/>
    </source>
</evidence>
<evidence type="ECO:0000256" key="1">
    <source>
        <dbReference type="SAM" id="MobiDB-lite"/>
    </source>
</evidence>
<dbReference type="EMBL" id="OX465085">
    <property type="protein sequence ID" value="CAI9303075.1"/>
    <property type="molecule type" value="Genomic_DNA"/>
</dbReference>
<accession>A0AA36A1Z3</accession>
<keyword evidence="3" id="KW-1185">Reference proteome</keyword>
<sequence length="108" mass="12393">MLHVRCKCHKEEKMVVFRRSDVKIKGKLWYGLFYEISTPISTKLAHKMATTVSTIHVEVDVSKLKLENAININEGGSLTVKPKITVLTKDKRKGLQPSNKEKNRMKEI</sequence>
<dbReference type="AlphaFoldDB" id="A0AA36A1Z3"/>
<reference evidence="2" key="1">
    <citation type="submission" date="2023-04" db="EMBL/GenBank/DDBJ databases">
        <authorList>
            <person name="Vijverberg K."/>
            <person name="Xiong W."/>
            <person name="Schranz E."/>
        </authorList>
    </citation>
    <scope>NUCLEOTIDE SEQUENCE</scope>
</reference>
<gene>
    <name evidence="2" type="ORF">LSALG_LOCUS41533</name>
</gene>
<organism evidence="2 3">
    <name type="scientific">Lactuca saligna</name>
    <name type="common">Willowleaf lettuce</name>
    <dbReference type="NCBI Taxonomy" id="75948"/>
    <lineage>
        <taxon>Eukaryota</taxon>
        <taxon>Viridiplantae</taxon>
        <taxon>Streptophyta</taxon>
        <taxon>Embryophyta</taxon>
        <taxon>Tracheophyta</taxon>
        <taxon>Spermatophyta</taxon>
        <taxon>Magnoliopsida</taxon>
        <taxon>eudicotyledons</taxon>
        <taxon>Gunneridae</taxon>
        <taxon>Pentapetalae</taxon>
        <taxon>asterids</taxon>
        <taxon>campanulids</taxon>
        <taxon>Asterales</taxon>
        <taxon>Asteraceae</taxon>
        <taxon>Cichorioideae</taxon>
        <taxon>Cichorieae</taxon>
        <taxon>Lactucinae</taxon>
        <taxon>Lactuca</taxon>
    </lineage>
</organism>
<name>A0AA36A1Z3_LACSI</name>
<evidence type="ECO:0000313" key="3">
    <source>
        <dbReference type="Proteomes" id="UP001177003"/>
    </source>
</evidence>
<protein>
    <submittedName>
        <fullName evidence="2">Uncharacterized protein</fullName>
    </submittedName>
</protein>
<dbReference type="Proteomes" id="UP001177003">
    <property type="component" value="Chromosome 9"/>
</dbReference>
<feature type="region of interest" description="Disordered" evidence="1">
    <location>
        <begin position="89"/>
        <end position="108"/>
    </location>
</feature>